<feature type="disulfide bond" evidence="14">
    <location>
        <begin position="157"/>
        <end position="191"/>
    </location>
</feature>
<dbReference type="GeneID" id="20246853"/>
<dbReference type="PROSITE" id="PS00803">
    <property type="entry name" value="CALRETICULIN_1"/>
    <property type="match status" value="1"/>
</dbReference>
<evidence type="ECO:0008006" key="19">
    <source>
        <dbReference type="Google" id="ProtNLM"/>
    </source>
</evidence>
<evidence type="ECO:0000256" key="4">
    <source>
        <dbReference type="ARBA" id="ARBA00022692"/>
    </source>
</evidence>
<keyword evidence="13 15" id="KW-0143">Chaperone</keyword>
<keyword evidence="18" id="KW-1185">Reference proteome</keyword>
<gene>
    <name evidence="17" type="ORF">LOTGIDRAFT_219285</name>
</gene>
<dbReference type="GO" id="GO:0036503">
    <property type="term" value="P:ERAD pathway"/>
    <property type="evidence" value="ECO:0007669"/>
    <property type="project" value="TreeGrafter"/>
</dbReference>
<evidence type="ECO:0000256" key="11">
    <source>
        <dbReference type="ARBA" id="ARBA00023136"/>
    </source>
</evidence>
<organism evidence="17 18">
    <name type="scientific">Lottia gigantea</name>
    <name type="common">Giant owl limpet</name>
    <dbReference type="NCBI Taxonomy" id="225164"/>
    <lineage>
        <taxon>Eukaryota</taxon>
        <taxon>Metazoa</taxon>
        <taxon>Spiralia</taxon>
        <taxon>Lophotrochozoa</taxon>
        <taxon>Mollusca</taxon>
        <taxon>Gastropoda</taxon>
        <taxon>Patellogastropoda</taxon>
        <taxon>Lottioidea</taxon>
        <taxon>Lottiidae</taxon>
        <taxon>Lottia</taxon>
    </lineage>
</organism>
<evidence type="ECO:0000256" key="15">
    <source>
        <dbReference type="RuleBase" id="RU362126"/>
    </source>
</evidence>
<name>V3ZVW9_LOTGI</name>
<feature type="signal peptide" evidence="15">
    <location>
        <begin position="1"/>
        <end position="23"/>
    </location>
</feature>
<dbReference type="InterPro" id="IPR009033">
    <property type="entry name" value="Calreticulin/calnexin_P_dom_sf"/>
</dbReference>
<evidence type="ECO:0000256" key="10">
    <source>
        <dbReference type="ARBA" id="ARBA00022990"/>
    </source>
</evidence>
<dbReference type="Gene3D" id="2.10.250.10">
    <property type="entry name" value="Calreticulin/calnexin, P domain"/>
    <property type="match status" value="1"/>
</dbReference>
<dbReference type="GO" id="GO:0006457">
    <property type="term" value="P:protein folding"/>
    <property type="evidence" value="ECO:0007669"/>
    <property type="project" value="InterPro"/>
</dbReference>
<dbReference type="Proteomes" id="UP000030746">
    <property type="component" value="Unassembled WGS sequence"/>
</dbReference>
<dbReference type="KEGG" id="lgi:LOTGIDRAFT_219285"/>
<dbReference type="PROSITE" id="PS00804">
    <property type="entry name" value="CALRETICULIN_2"/>
    <property type="match status" value="1"/>
</dbReference>
<sequence>MKIWKRLLLLGLLGSILTTLVQCETDGAADDEDDDGVVEVEEDDYEVPKREKPVYKKPTIKGNSFFSEPFHTKDEFSKRWVQSEAKKDSTDESIAKYDGKWLVEEPKENPLVGDLGLVLKSKAKHHAISSKLDKPFDFSGKPFVMQYEVKFQNGMECGGAYVKLLSQGAEKNLKKFHDKSPYTIMFGPDKCGNDHKLHFIFRHKNPKTGEIEEKHAKKPTANIDSYFSDKKTHLYSLVIKPDNTFEVKIDGSVVNKGSLLEDVSPPVNPPKEIEDPNDKKPQDWDEREKIADPDASKPDDWDETEPETLVDEDAEKPEGWLDDEPKLIPDPTAVKPDDWDDEMDGEWEAPLIDNDKCTSAPGCGPWKAPVIKNPKYKGKWFAPMIDNPSYQGIWKPKMITNPNYFEDINPYQMTPISALGLELWSMTDDIVFDNFLITDDLDVAQTWSQSSWVIKNMEEKASSGGLSSIYNSIMDITKDRPWLWAVFLVVIALPIVLILAYCCSNSNKSEDIDARKKKTDEASPDDKPEEEKEENNSNIGPSGDSASPKKSKKSDLETNKVSPKQFLMLVEHFICHMWQHSR</sequence>
<evidence type="ECO:0000256" key="1">
    <source>
        <dbReference type="ARBA" id="ARBA00004115"/>
    </source>
</evidence>
<accession>V3ZVW9</accession>
<keyword evidence="6" id="KW-0677">Repeat</keyword>
<proteinExistence type="inferred from homology"/>
<dbReference type="FunFam" id="2.60.120.200:FF:000430">
    <property type="entry name" value="Si:ch211-274f20.2"/>
    <property type="match status" value="1"/>
</dbReference>
<dbReference type="InterPro" id="IPR013320">
    <property type="entry name" value="ConA-like_dom_sf"/>
</dbReference>
<dbReference type="SUPFAM" id="SSF49899">
    <property type="entry name" value="Concanavalin A-like lectins/glucanases"/>
    <property type="match status" value="1"/>
</dbReference>
<dbReference type="PANTHER" id="PTHR11073:SF1">
    <property type="entry name" value="CALNEXIN 14D-RELATED"/>
    <property type="match status" value="1"/>
</dbReference>
<evidence type="ECO:0000313" key="17">
    <source>
        <dbReference type="EMBL" id="ESO88512.1"/>
    </source>
</evidence>
<keyword evidence="12 14" id="KW-1015">Disulfide bond</keyword>
<comment type="subcellular location">
    <subcellularLocation>
        <location evidence="1">Endoplasmic reticulum membrane</location>
        <topology evidence="1">Single-pass type I membrane protein</topology>
    </subcellularLocation>
</comment>
<evidence type="ECO:0000256" key="7">
    <source>
        <dbReference type="ARBA" id="ARBA00022824"/>
    </source>
</evidence>
<dbReference type="Pfam" id="PF00262">
    <property type="entry name" value="Calreticulin"/>
    <property type="match status" value="1"/>
</dbReference>
<reference evidence="17 18" key="1">
    <citation type="journal article" date="2013" name="Nature">
        <title>Insights into bilaterian evolution from three spiralian genomes.</title>
        <authorList>
            <person name="Simakov O."/>
            <person name="Marletaz F."/>
            <person name="Cho S.J."/>
            <person name="Edsinger-Gonzales E."/>
            <person name="Havlak P."/>
            <person name="Hellsten U."/>
            <person name="Kuo D.H."/>
            <person name="Larsson T."/>
            <person name="Lv J."/>
            <person name="Arendt D."/>
            <person name="Savage R."/>
            <person name="Osoegawa K."/>
            <person name="de Jong P."/>
            <person name="Grimwood J."/>
            <person name="Chapman J.A."/>
            <person name="Shapiro H."/>
            <person name="Aerts A."/>
            <person name="Otillar R.P."/>
            <person name="Terry A.Y."/>
            <person name="Boore J.L."/>
            <person name="Grigoriev I.V."/>
            <person name="Lindberg D.R."/>
            <person name="Seaver E.C."/>
            <person name="Weisblat D.A."/>
            <person name="Putnam N.H."/>
            <person name="Rokhsar D.S."/>
        </authorList>
    </citation>
    <scope>NUCLEOTIDE SEQUENCE [LARGE SCALE GENOMIC DNA]</scope>
</reference>
<evidence type="ECO:0000256" key="6">
    <source>
        <dbReference type="ARBA" id="ARBA00022737"/>
    </source>
</evidence>
<keyword evidence="3" id="KW-0597">Phosphoprotein</keyword>
<dbReference type="PRINTS" id="PR00626">
    <property type="entry name" value="CALRETICULIN"/>
</dbReference>
<evidence type="ECO:0000256" key="16">
    <source>
        <dbReference type="SAM" id="MobiDB-lite"/>
    </source>
</evidence>
<evidence type="ECO:0000256" key="14">
    <source>
        <dbReference type="PIRSR" id="PIRSR601580-3"/>
    </source>
</evidence>
<dbReference type="OMA" id="SGCGKWE"/>
<keyword evidence="8" id="KW-0106">Calcium</keyword>
<evidence type="ECO:0000256" key="12">
    <source>
        <dbReference type="ARBA" id="ARBA00023157"/>
    </source>
</evidence>
<dbReference type="CTD" id="20246853"/>
<dbReference type="EMBL" id="KB202685">
    <property type="protein sequence ID" value="ESO88512.1"/>
    <property type="molecule type" value="Genomic_DNA"/>
</dbReference>
<evidence type="ECO:0000256" key="9">
    <source>
        <dbReference type="ARBA" id="ARBA00022989"/>
    </source>
</evidence>
<evidence type="ECO:0000256" key="2">
    <source>
        <dbReference type="ARBA" id="ARBA00010983"/>
    </source>
</evidence>
<feature type="compositionally biased region" description="Basic and acidic residues" evidence="16">
    <location>
        <begin position="512"/>
        <end position="530"/>
    </location>
</feature>
<dbReference type="GO" id="GO:0005789">
    <property type="term" value="C:endoplasmic reticulum membrane"/>
    <property type="evidence" value="ECO:0007669"/>
    <property type="project" value="UniProtKB-SubCell"/>
</dbReference>
<keyword evidence="11 15" id="KW-0472">Membrane</keyword>
<dbReference type="SUPFAM" id="SSF63887">
    <property type="entry name" value="P-domain of calnexin/calreticulin"/>
    <property type="match status" value="1"/>
</dbReference>
<dbReference type="OrthoDB" id="1938156at2759"/>
<dbReference type="Gene3D" id="2.60.120.200">
    <property type="match status" value="1"/>
</dbReference>
<feature type="compositionally biased region" description="Acidic residues" evidence="16">
    <location>
        <begin position="300"/>
        <end position="315"/>
    </location>
</feature>
<feature type="region of interest" description="Disordered" evidence="16">
    <location>
        <begin position="512"/>
        <end position="558"/>
    </location>
</feature>
<keyword evidence="9 15" id="KW-1133">Transmembrane helix</keyword>
<evidence type="ECO:0000256" key="5">
    <source>
        <dbReference type="ARBA" id="ARBA00022729"/>
    </source>
</evidence>
<keyword evidence="10" id="KW-0007">Acetylation</keyword>
<keyword evidence="7 15" id="KW-0256">Endoplasmic reticulum</keyword>
<evidence type="ECO:0000256" key="3">
    <source>
        <dbReference type="ARBA" id="ARBA00022553"/>
    </source>
</evidence>
<feature type="compositionally biased region" description="Low complexity" evidence="16">
    <location>
        <begin position="536"/>
        <end position="548"/>
    </location>
</feature>
<dbReference type="InterPro" id="IPR018124">
    <property type="entry name" value="Calret/calnex_CS"/>
</dbReference>
<feature type="region of interest" description="Disordered" evidence="16">
    <location>
        <begin position="258"/>
        <end position="339"/>
    </location>
</feature>
<protein>
    <recommendedName>
        <fullName evidence="19">Calnexin</fullName>
    </recommendedName>
</protein>
<feature type="compositionally biased region" description="Basic and acidic residues" evidence="16">
    <location>
        <begin position="271"/>
        <end position="299"/>
    </location>
</feature>
<keyword evidence="4 15" id="KW-0812">Transmembrane</keyword>
<dbReference type="GO" id="GO:0051082">
    <property type="term" value="F:unfolded protein binding"/>
    <property type="evidence" value="ECO:0007669"/>
    <property type="project" value="InterPro"/>
</dbReference>
<evidence type="ECO:0000256" key="8">
    <source>
        <dbReference type="ARBA" id="ARBA00022837"/>
    </source>
</evidence>
<evidence type="ECO:0000256" key="13">
    <source>
        <dbReference type="ARBA" id="ARBA00023186"/>
    </source>
</evidence>
<dbReference type="PANTHER" id="PTHR11073">
    <property type="entry name" value="CALRETICULIN AND CALNEXIN"/>
    <property type="match status" value="1"/>
</dbReference>
<keyword evidence="5 15" id="KW-0732">Signal</keyword>
<feature type="compositionally biased region" description="Basic and acidic residues" evidence="16">
    <location>
        <begin position="316"/>
        <end position="327"/>
    </location>
</feature>
<comment type="similarity">
    <text evidence="2 15">Belongs to the calreticulin family.</text>
</comment>
<dbReference type="GO" id="GO:0005509">
    <property type="term" value="F:calcium ion binding"/>
    <property type="evidence" value="ECO:0007669"/>
    <property type="project" value="InterPro"/>
</dbReference>
<dbReference type="InterPro" id="IPR001580">
    <property type="entry name" value="Calret/calnex"/>
</dbReference>
<feature type="transmembrane region" description="Helical" evidence="15">
    <location>
        <begin position="482"/>
        <end position="502"/>
    </location>
</feature>
<evidence type="ECO:0000313" key="18">
    <source>
        <dbReference type="Proteomes" id="UP000030746"/>
    </source>
</evidence>
<dbReference type="FunFam" id="2.10.250.10:FF:000001">
    <property type="entry name" value="Calnexin homolog"/>
    <property type="match status" value="1"/>
</dbReference>
<dbReference type="AlphaFoldDB" id="V3ZVW9"/>
<dbReference type="HOGENOM" id="CLU_018224_2_0_1"/>
<dbReference type="STRING" id="225164.V3ZVW9"/>
<dbReference type="RefSeq" id="XP_009060914.1">
    <property type="nucleotide sequence ID" value="XM_009062666.1"/>
</dbReference>
<dbReference type="PROSITE" id="PS00805">
    <property type="entry name" value="CALRETICULIN_REPEAT"/>
    <property type="match status" value="1"/>
</dbReference>
<feature type="chain" id="PRO_5005148349" description="Calnexin" evidence="15">
    <location>
        <begin position="24"/>
        <end position="582"/>
    </location>
</feature>